<feature type="transmembrane region" description="Helical" evidence="8">
    <location>
        <begin position="195"/>
        <end position="217"/>
    </location>
</feature>
<accession>A0A543IV11</accession>
<comment type="subcellular location">
    <subcellularLocation>
        <location evidence="1">Cell membrane</location>
        <topology evidence="1">Multi-pass membrane protein</topology>
    </subcellularLocation>
</comment>
<evidence type="ECO:0000313" key="12">
    <source>
        <dbReference type="EMBL" id="TQM74415.1"/>
    </source>
</evidence>
<keyword evidence="13" id="KW-1185">Reference proteome</keyword>
<dbReference type="Proteomes" id="UP000319213">
    <property type="component" value="Unassembled WGS sequence"/>
</dbReference>
<feature type="transmembrane region" description="Helical" evidence="8">
    <location>
        <begin position="170"/>
        <end position="189"/>
    </location>
</feature>
<evidence type="ECO:0000313" key="13">
    <source>
        <dbReference type="Proteomes" id="UP000319213"/>
    </source>
</evidence>
<evidence type="ECO:0000259" key="9">
    <source>
        <dbReference type="Pfam" id="PF00924"/>
    </source>
</evidence>
<evidence type="ECO:0000256" key="7">
    <source>
        <dbReference type="SAM" id="MobiDB-lite"/>
    </source>
</evidence>
<dbReference type="InterPro" id="IPR011014">
    <property type="entry name" value="MscS_channel_TM-2"/>
</dbReference>
<proteinExistence type="inferred from homology"/>
<keyword evidence="3" id="KW-1003">Cell membrane</keyword>
<feature type="domain" description="Mechanosensitive ion channel transmembrane helices 2/3" evidence="11">
    <location>
        <begin position="176"/>
        <end position="214"/>
    </location>
</feature>
<feature type="region of interest" description="Disordered" evidence="7">
    <location>
        <begin position="1"/>
        <end position="65"/>
    </location>
</feature>
<dbReference type="InterPro" id="IPR023408">
    <property type="entry name" value="MscS_beta-dom_sf"/>
</dbReference>
<dbReference type="EMBL" id="VFPQ01000001">
    <property type="protein sequence ID" value="TQM74415.1"/>
    <property type="molecule type" value="Genomic_DNA"/>
</dbReference>
<dbReference type="InterPro" id="IPR045276">
    <property type="entry name" value="YbiO_bact"/>
</dbReference>
<evidence type="ECO:0000256" key="6">
    <source>
        <dbReference type="ARBA" id="ARBA00023136"/>
    </source>
</evidence>
<dbReference type="PANTHER" id="PTHR30460:SF0">
    <property type="entry name" value="MODERATE CONDUCTANCE MECHANOSENSITIVE CHANNEL YBIO"/>
    <property type="match status" value="1"/>
</dbReference>
<dbReference type="GO" id="GO:0008381">
    <property type="term" value="F:mechanosensitive monoatomic ion channel activity"/>
    <property type="evidence" value="ECO:0007669"/>
    <property type="project" value="InterPro"/>
</dbReference>
<dbReference type="Gene3D" id="2.30.30.60">
    <property type="match status" value="1"/>
</dbReference>
<feature type="compositionally biased region" description="Low complexity" evidence="7">
    <location>
        <begin position="51"/>
        <end position="65"/>
    </location>
</feature>
<evidence type="ECO:0000256" key="4">
    <source>
        <dbReference type="ARBA" id="ARBA00022692"/>
    </source>
</evidence>
<dbReference type="Pfam" id="PF00924">
    <property type="entry name" value="MS_channel_2nd"/>
    <property type="match status" value="1"/>
</dbReference>
<evidence type="ECO:0000256" key="3">
    <source>
        <dbReference type="ARBA" id="ARBA00022475"/>
    </source>
</evidence>
<dbReference type="Gene3D" id="3.30.70.100">
    <property type="match status" value="1"/>
</dbReference>
<comment type="similarity">
    <text evidence="2">Belongs to the MscS (TC 1.A.23) family.</text>
</comment>
<dbReference type="SUPFAM" id="SSF82861">
    <property type="entry name" value="Mechanosensitive channel protein MscS (YggB), transmembrane region"/>
    <property type="match status" value="1"/>
</dbReference>
<protein>
    <submittedName>
        <fullName evidence="12">Small conductance mechanosensitive channel</fullName>
    </submittedName>
</protein>
<evidence type="ECO:0000256" key="5">
    <source>
        <dbReference type="ARBA" id="ARBA00022989"/>
    </source>
</evidence>
<evidence type="ECO:0000259" key="10">
    <source>
        <dbReference type="Pfam" id="PF21082"/>
    </source>
</evidence>
<dbReference type="GO" id="GO:0005886">
    <property type="term" value="C:plasma membrane"/>
    <property type="evidence" value="ECO:0007669"/>
    <property type="project" value="UniProtKB-SubCell"/>
</dbReference>
<feature type="transmembrane region" description="Helical" evidence="8">
    <location>
        <begin position="97"/>
        <end position="117"/>
    </location>
</feature>
<dbReference type="Pfam" id="PF21082">
    <property type="entry name" value="MS_channel_3rd"/>
    <property type="match status" value="1"/>
</dbReference>
<dbReference type="SUPFAM" id="SSF50182">
    <property type="entry name" value="Sm-like ribonucleoproteins"/>
    <property type="match status" value="1"/>
</dbReference>
<evidence type="ECO:0000256" key="8">
    <source>
        <dbReference type="SAM" id="Phobius"/>
    </source>
</evidence>
<dbReference type="SUPFAM" id="SSF82689">
    <property type="entry name" value="Mechanosensitive channel protein MscS (YggB), C-terminal domain"/>
    <property type="match status" value="1"/>
</dbReference>
<dbReference type="InterPro" id="IPR049142">
    <property type="entry name" value="MS_channel_1st"/>
</dbReference>
<dbReference type="InterPro" id="IPR011066">
    <property type="entry name" value="MscS_channel_C_sf"/>
</dbReference>
<dbReference type="Pfam" id="PF21088">
    <property type="entry name" value="MS_channel_1st"/>
    <property type="match status" value="1"/>
</dbReference>
<dbReference type="PANTHER" id="PTHR30460">
    <property type="entry name" value="MODERATE CONDUCTANCE MECHANOSENSITIVE CHANNEL YBIO"/>
    <property type="match status" value="1"/>
</dbReference>
<dbReference type="InterPro" id="IPR010920">
    <property type="entry name" value="LSM_dom_sf"/>
</dbReference>
<evidence type="ECO:0000256" key="1">
    <source>
        <dbReference type="ARBA" id="ARBA00004651"/>
    </source>
</evidence>
<dbReference type="InterPro" id="IPR049278">
    <property type="entry name" value="MS_channel_C"/>
</dbReference>
<organism evidence="12 13">
    <name type="scientific">Thermopolyspora flexuosa</name>
    <dbReference type="NCBI Taxonomy" id="103836"/>
    <lineage>
        <taxon>Bacteria</taxon>
        <taxon>Bacillati</taxon>
        <taxon>Actinomycetota</taxon>
        <taxon>Actinomycetes</taxon>
        <taxon>Streptosporangiales</taxon>
        <taxon>Streptosporangiaceae</taxon>
        <taxon>Thermopolyspora</taxon>
    </lineage>
</organism>
<feature type="domain" description="Mechanosensitive ion channel MscS C-terminal" evidence="10">
    <location>
        <begin position="287"/>
        <end position="373"/>
    </location>
</feature>
<dbReference type="AlphaFoldDB" id="A0A543IV11"/>
<name>A0A543IV11_9ACTN</name>
<reference evidence="12 13" key="1">
    <citation type="submission" date="2019-06" db="EMBL/GenBank/DDBJ databases">
        <title>Sequencing the genomes of 1000 actinobacteria strains.</title>
        <authorList>
            <person name="Klenk H.-P."/>
        </authorList>
    </citation>
    <scope>NUCLEOTIDE SEQUENCE [LARGE SCALE GENOMIC DNA]</scope>
    <source>
        <strain evidence="12 13">DSM 43186</strain>
    </source>
</reference>
<evidence type="ECO:0000259" key="11">
    <source>
        <dbReference type="Pfam" id="PF21088"/>
    </source>
</evidence>
<evidence type="ECO:0000256" key="2">
    <source>
        <dbReference type="ARBA" id="ARBA00008017"/>
    </source>
</evidence>
<keyword evidence="6 8" id="KW-0472">Membrane</keyword>
<comment type="caution">
    <text evidence="12">The sequence shown here is derived from an EMBL/GenBank/DDBJ whole genome shotgun (WGS) entry which is preliminary data.</text>
</comment>
<dbReference type="InterPro" id="IPR006685">
    <property type="entry name" value="MscS_channel_2nd"/>
</dbReference>
<dbReference type="FunFam" id="2.30.30.60:FF:000001">
    <property type="entry name" value="MscS Mechanosensitive ion channel"/>
    <property type="match status" value="1"/>
</dbReference>
<keyword evidence="4 8" id="KW-0812">Transmembrane</keyword>
<feature type="domain" description="Mechanosensitive ion channel MscS" evidence="9">
    <location>
        <begin position="216"/>
        <end position="275"/>
    </location>
</feature>
<feature type="compositionally biased region" description="Low complexity" evidence="7">
    <location>
        <begin position="12"/>
        <end position="43"/>
    </location>
</feature>
<keyword evidence="5 8" id="KW-1133">Transmembrane helix</keyword>
<dbReference type="Gene3D" id="1.10.287.1260">
    <property type="match status" value="1"/>
</dbReference>
<dbReference type="RefSeq" id="WP_229789095.1">
    <property type="nucleotide sequence ID" value="NZ_BMPV01000006.1"/>
</dbReference>
<sequence length="378" mass="40628">MFLRSLAPAPTPEANPSADPSDAPATPAPTSEGTPAPTAEATPAPTPEPTPEATSTPDPTDLVLPDPEALTEAVLSTCTSSNDVICPLVEGILPKGWAPFAAWLITIVLILAGAFVLRKLVLRLIERITRKAAQGVLPEKLRARSGQQTDAAQVLLTERRRQRAETMGSVLRHVATVVIMGTAFLMVLARFGMNLAPLLTSVGILGIAIGFGAQELVKDFISGMFMLLEDQYGVGDIIDAGPATGTVEAVTLRITRLRDADGRVWYIRNGTISRVGNESQGWSRALVDVPVPYDADIEEVRELLKSIANGLWEEPGMRDLVIVEEPKVYALEQISDSAMLFRVTAKTMPGKQNEVARELRVRIKHALDEKGVPFAAAS</sequence>
<gene>
    <name evidence="12" type="ORF">FHX40_1086</name>
</gene>